<dbReference type="GO" id="GO:0042274">
    <property type="term" value="P:ribosomal small subunit biogenesis"/>
    <property type="evidence" value="ECO:0007669"/>
    <property type="project" value="UniProtKB-UniRule"/>
</dbReference>
<feature type="domain" description="CP-type G" evidence="5">
    <location>
        <begin position="73"/>
        <end position="243"/>
    </location>
</feature>
<sequence>MDEPAQCHPSMNPADEALVRVAYGSHGLVETLAGEHRDCRFRRNVGRPCCGDHVLVRADGGDAWVVDEILARRNEFMKADARGRPQVVAANLDRVLVVVAPRPMPSRDLLDRYLVAVHSLGIEPVIVLNKAELMADTDIDTDHALAAIDDYIRLGYTVVRTSCKQSPGVTPLAELVQAGTSILVGQSGVGKSSLAHQLLPDIDIQTGALSTTTGKGTHTTTTTILYTLPGGGRLIDSPGVWEYGLWTLDDADIAAGYPEFRPWLGECRFNNCRHASEPGCAIKAAVANGEITARRYAAYTRLLEQNGGQ</sequence>
<dbReference type="Proteomes" id="UP000325372">
    <property type="component" value="Unassembled WGS sequence"/>
</dbReference>
<comment type="function">
    <text evidence="3">One of several proteins that assist in the late maturation steps of the functional core of the 30S ribosomal subunit. Helps release RbfA from mature subunits. May play a role in the assembly of ribosomal proteins into the subunit. Circularly permuted GTPase that catalyzes slow GTP hydrolysis, GTPase activity is stimulated by the 30S ribosomal subunit.</text>
</comment>
<keyword evidence="3" id="KW-0862">Zinc</keyword>
<dbReference type="Pfam" id="PF03193">
    <property type="entry name" value="RsgA_GTPase"/>
    <property type="match status" value="1"/>
</dbReference>
<organism evidence="6 7">
    <name type="scientific">Marinihelvus fidelis</name>
    <dbReference type="NCBI Taxonomy" id="2613842"/>
    <lineage>
        <taxon>Bacteria</taxon>
        <taxon>Pseudomonadati</taxon>
        <taxon>Pseudomonadota</taxon>
        <taxon>Gammaproteobacteria</taxon>
        <taxon>Chromatiales</taxon>
        <taxon>Wenzhouxiangellaceae</taxon>
        <taxon>Marinihelvus</taxon>
    </lineage>
</organism>
<comment type="caution">
    <text evidence="6">The sequence shown here is derived from an EMBL/GenBank/DDBJ whole genome shotgun (WGS) entry which is preliminary data.</text>
</comment>
<keyword evidence="3" id="KW-0694">RNA-binding</keyword>
<dbReference type="PROSITE" id="PS50936">
    <property type="entry name" value="ENGC_GTPASE"/>
    <property type="match status" value="1"/>
</dbReference>
<dbReference type="GO" id="GO:0003924">
    <property type="term" value="F:GTPase activity"/>
    <property type="evidence" value="ECO:0007669"/>
    <property type="project" value="UniProtKB-UniRule"/>
</dbReference>
<dbReference type="Gene3D" id="2.40.50.140">
    <property type="entry name" value="Nucleic acid-binding proteins"/>
    <property type="match status" value="1"/>
</dbReference>
<comment type="cofactor">
    <cofactor evidence="3">
        <name>Zn(2+)</name>
        <dbReference type="ChEBI" id="CHEBI:29105"/>
    </cofactor>
    <text evidence="3">Binds 1 zinc ion per subunit.</text>
</comment>
<gene>
    <name evidence="3 6" type="primary">rsgA</name>
    <name evidence="6" type="ORF">F3N42_02165</name>
</gene>
<keyword evidence="3" id="KW-0378">Hydrolase</keyword>
<feature type="binding site" evidence="3">
    <location>
        <position position="280"/>
    </location>
    <ligand>
        <name>Zn(2+)</name>
        <dbReference type="ChEBI" id="CHEBI:29105"/>
    </ligand>
</feature>
<dbReference type="GO" id="GO:0046872">
    <property type="term" value="F:metal ion binding"/>
    <property type="evidence" value="ECO:0007669"/>
    <property type="project" value="UniProtKB-KW"/>
</dbReference>
<dbReference type="AlphaFoldDB" id="A0A5N0TDU4"/>
<evidence type="ECO:0000256" key="2">
    <source>
        <dbReference type="ARBA" id="ARBA00023134"/>
    </source>
</evidence>
<keyword evidence="7" id="KW-1185">Reference proteome</keyword>
<dbReference type="InterPro" id="IPR027417">
    <property type="entry name" value="P-loop_NTPase"/>
</dbReference>
<keyword evidence="3" id="KW-0690">Ribosome biogenesis</keyword>
<keyword evidence="3" id="KW-0479">Metal-binding</keyword>
<comment type="subunit">
    <text evidence="3">Monomer. Associates with 30S ribosomal subunit, binds 16S rRNA.</text>
</comment>
<protein>
    <recommendedName>
        <fullName evidence="3">Small ribosomal subunit biogenesis GTPase RsgA</fullName>
        <ecNumber evidence="3">3.6.1.-</ecNumber>
    </recommendedName>
</protein>
<keyword evidence="3" id="KW-0963">Cytoplasm</keyword>
<dbReference type="GO" id="GO:0005525">
    <property type="term" value="F:GTP binding"/>
    <property type="evidence" value="ECO:0007669"/>
    <property type="project" value="UniProtKB-UniRule"/>
</dbReference>
<dbReference type="PANTHER" id="PTHR32120:SF11">
    <property type="entry name" value="SMALL RIBOSOMAL SUBUNIT BIOGENESIS GTPASE RSGA 1, MITOCHONDRIAL-RELATED"/>
    <property type="match status" value="1"/>
</dbReference>
<reference evidence="6 7" key="1">
    <citation type="submission" date="2019-09" db="EMBL/GenBank/DDBJ databases">
        <title>Wenzhouxiangella sp. Genome sequencing and assembly.</title>
        <authorList>
            <person name="Zhang R."/>
        </authorList>
    </citation>
    <scope>NUCLEOTIDE SEQUENCE [LARGE SCALE GENOMIC DNA]</scope>
    <source>
        <strain evidence="6 7">W260</strain>
    </source>
</reference>
<evidence type="ECO:0000313" key="7">
    <source>
        <dbReference type="Proteomes" id="UP000325372"/>
    </source>
</evidence>
<dbReference type="InterPro" id="IPR004881">
    <property type="entry name" value="Ribosome_biogen_GTPase_RsgA"/>
</dbReference>
<proteinExistence type="inferred from homology"/>
<dbReference type="GO" id="GO:0019843">
    <property type="term" value="F:rRNA binding"/>
    <property type="evidence" value="ECO:0007669"/>
    <property type="project" value="UniProtKB-KW"/>
</dbReference>
<comment type="similarity">
    <text evidence="3">Belongs to the TRAFAC class YlqF/YawG GTPase family. RsgA subfamily.</text>
</comment>
<name>A0A5N0TDU4_9GAMM</name>
<dbReference type="PROSITE" id="PS51721">
    <property type="entry name" value="G_CP"/>
    <property type="match status" value="1"/>
</dbReference>
<accession>A0A5N0TDU4</accession>
<dbReference type="NCBIfam" id="TIGR00157">
    <property type="entry name" value="ribosome small subunit-dependent GTPase A"/>
    <property type="match status" value="1"/>
</dbReference>
<feature type="binding site" evidence="3">
    <location>
        <begin position="185"/>
        <end position="193"/>
    </location>
    <ligand>
        <name>GTP</name>
        <dbReference type="ChEBI" id="CHEBI:37565"/>
    </ligand>
</feature>
<dbReference type="PANTHER" id="PTHR32120">
    <property type="entry name" value="SMALL RIBOSOMAL SUBUNIT BIOGENESIS GTPASE RSGA"/>
    <property type="match status" value="1"/>
</dbReference>
<dbReference type="SUPFAM" id="SSF52540">
    <property type="entry name" value="P-loop containing nucleoside triphosphate hydrolases"/>
    <property type="match status" value="1"/>
</dbReference>
<evidence type="ECO:0000256" key="3">
    <source>
        <dbReference type="HAMAP-Rule" id="MF_01820"/>
    </source>
</evidence>
<keyword evidence="3" id="KW-0699">rRNA-binding</keyword>
<evidence type="ECO:0000259" key="4">
    <source>
        <dbReference type="PROSITE" id="PS50936"/>
    </source>
</evidence>
<dbReference type="EMBL" id="VYXP01000002">
    <property type="protein sequence ID" value="KAA9133185.1"/>
    <property type="molecule type" value="Genomic_DNA"/>
</dbReference>
<keyword evidence="2 3" id="KW-0342">GTP-binding</keyword>
<evidence type="ECO:0000313" key="6">
    <source>
        <dbReference type="EMBL" id="KAA9133185.1"/>
    </source>
</evidence>
<comment type="caution">
    <text evidence="3">Lacks conserved residue(s) required for the propagation of feature annotation.</text>
</comment>
<dbReference type="HAMAP" id="MF_01820">
    <property type="entry name" value="GTPase_RsgA"/>
    <property type="match status" value="1"/>
</dbReference>
<feature type="binding site" evidence="3">
    <location>
        <position position="267"/>
    </location>
    <ligand>
        <name>Zn(2+)</name>
        <dbReference type="ChEBI" id="CHEBI:29105"/>
    </ligand>
</feature>
<dbReference type="InterPro" id="IPR030378">
    <property type="entry name" value="G_CP_dom"/>
</dbReference>
<dbReference type="EC" id="3.6.1.-" evidence="3"/>
<keyword evidence="1 3" id="KW-0547">Nucleotide-binding</keyword>
<feature type="domain" description="EngC GTPase" evidence="4">
    <location>
        <begin position="90"/>
        <end position="241"/>
    </location>
</feature>
<dbReference type="InterPro" id="IPR010914">
    <property type="entry name" value="RsgA_GTPase_dom"/>
</dbReference>
<dbReference type="Gene3D" id="3.40.50.300">
    <property type="entry name" value="P-loop containing nucleotide triphosphate hydrolases"/>
    <property type="match status" value="1"/>
</dbReference>
<dbReference type="CDD" id="cd01854">
    <property type="entry name" value="YjeQ_EngC"/>
    <property type="match status" value="1"/>
</dbReference>
<dbReference type="GO" id="GO:0005737">
    <property type="term" value="C:cytoplasm"/>
    <property type="evidence" value="ECO:0007669"/>
    <property type="project" value="UniProtKB-SubCell"/>
</dbReference>
<evidence type="ECO:0000259" key="5">
    <source>
        <dbReference type="PROSITE" id="PS51721"/>
    </source>
</evidence>
<comment type="subcellular location">
    <subcellularLocation>
        <location evidence="3">Cytoplasm</location>
    </subcellularLocation>
</comment>
<feature type="binding site" evidence="3">
    <location>
        <position position="272"/>
    </location>
    <ligand>
        <name>Zn(2+)</name>
        <dbReference type="ChEBI" id="CHEBI:29105"/>
    </ligand>
</feature>
<dbReference type="InterPro" id="IPR012340">
    <property type="entry name" value="NA-bd_OB-fold"/>
</dbReference>
<dbReference type="Gene3D" id="1.10.40.50">
    <property type="entry name" value="Probable gtpase engc, domain 3"/>
    <property type="match status" value="1"/>
</dbReference>
<feature type="binding site" evidence="3">
    <location>
        <position position="274"/>
    </location>
    <ligand>
        <name>Zn(2+)</name>
        <dbReference type="ChEBI" id="CHEBI:29105"/>
    </ligand>
</feature>
<evidence type="ECO:0000256" key="1">
    <source>
        <dbReference type="ARBA" id="ARBA00022741"/>
    </source>
</evidence>
<dbReference type="RefSeq" id="WP_150862746.1">
    <property type="nucleotide sequence ID" value="NZ_VYXP01000002.1"/>
</dbReference>